<comment type="subcellular location">
    <subcellularLocation>
        <location evidence="1">Cell inner membrane</location>
        <topology evidence="1">Single-pass membrane protein</topology>
    </subcellularLocation>
</comment>
<evidence type="ECO:0000256" key="7">
    <source>
        <dbReference type="ARBA" id="ARBA00022989"/>
    </source>
</evidence>
<dbReference type="InterPro" id="IPR012902">
    <property type="entry name" value="N_methyl_site"/>
</dbReference>
<evidence type="ECO:0000256" key="5">
    <source>
        <dbReference type="ARBA" id="ARBA00022519"/>
    </source>
</evidence>
<evidence type="ECO:0000259" key="12">
    <source>
        <dbReference type="Pfam" id="PF12019"/>
    </source>
</evidence>
<feature type="transmembrane region" description="Helical" evidence="11">
    <location>
        <begin position="12"/>
        <end position="32"/>
    </location>
</feature>
<dbReference type="STRING" id="595670.SAMN05421643_11341"/>
<organism evidence="13 14">
    <name type="scientific">Acinetobacter kyonggiensis</name>
    <dbReference type="NCBI Taxonomy" id="595670"/>
    <lineage>
        <taxon>Bacteria</taxon>
        <taxon>Pseudomonadati</taxon>
        <taxon>Pseudomonadota</taxon>
        <taxon>Gammaproteobacteria</taxon>
        <taxon>Moraxellales</taxon>
        <taxon>Moraxellaceae</taxon>
        <taxon>Acinetobacter</taxon>
    </lineage>
</organism>
<reference evidence="14" key="1">
    <citation type="submission" date="2016-10" db="EMBL/GenBank/DDBJ databases">
        <authorList>
            <person name="Varghese N."/>
            <person name="Submissions S."/>
        </authorList>
    </citation>
    <scope>NUCLEOTIDE SEQUENCE [LARGE SCALE GENOMIC DNA]</scope>
    <source>
        <strain evidence="14">ANC 5109</strain>
    </source>
</reference>
<evidence type="ECO:0000256" key="8">
    <source>
        <dbReference type="ARBA" id="ARBA00023136"/>
    </source>
</evidence>
<evidence type="ECO:0000256" key="2">
    <source>
        <dbReference type="ARBA" id="ARBA00021549"/>
    </source>
</evidence>
<evidence type="ECO:0000256" key="6">
    <source>
        <dbReference type="ARBA" id="ARBA00022692"/>
    </source>
</evidence>
<dbReference type="RefSeq" id="WP_092690729.1">
    <property type="nucleotide sequence ID" value="NZ_FNPK01000013.1"/>
</dbReference>
<dbReference type="InterPro" id="IPR045584">
    <property type="entry name" value="Pilin-like"/>
</dbReference>
<dbReference type="SUPFAM" id="SSF54523">
    <property type="entry name" value="Pili subunits"/>
    <property type="match status" value="1"/>
</dbReference>
<protein>
    <recommendedName>
        <fullName evidence="2">Type II secretion system protein H</fullName>
    </recommendedName>
    <alternativeName>
        <fullName evidence="10">General secretion pathway protein H</fullName>
    </alternativeName>
</protein>
<evidence type="ECO:0000256" key="11">
    <source>
        <dbReference type="SAM" id="Phobius"/>
    </source>
</evidence>
<gene>
    <name evidence="13" type="ORF">SAMN05421643_11341</name>
</gene>
<dbReference type="AlphaFoldDB" id="A0A1H3KLR8"/>
<proteinExistence type="inferred from homology"/>
<accession>A0A1H3KLR8</accession>
<name>A0A1H3KLR8_9GAMM</name>
<dbReference type="Proteomes" id="UP000199035">
    <property type="component" value="Unassembled WGS sequence"/>
</dbReference>
<dbReference type="InterPro" id="IPR022346">
    <property type="entry name" value="T2SS_GspH"/>
</dbReference>
<sequence>MFFKQKNGFTLIELIITVAILAIITILALPYFHEIMAKQETIKTTNKLISSIQFAKSHAALQHSNVVICPSQDKLNCQVNHWNSGFIIFIDSNKNRQVDANEYIILTESTDLKYGNLNWRGTLSIPSLTFQAANGLPIGSNGSFYYCSTAQQASHKIILSQMGNVRIEKPFTC</sequence>
<evidence type="ECO:0000256" key="1">
    <source>
        <dbReference type="ARBA" id="ARBA00004377"/>
    </source>
</evidence>
<dbReference type="PROSITE" id="PS00018">
    <property type="entry name" value="EF_HAND_1"/>
    <property type="match status" value="1"/>
</dbReference>
<keyword evidence="4" id="KW-0488">Methylation</keyword>
<keyword evidence="3" id="KW-1003">Cell membrane</keyword>
<evidence type="ECO:0000256" key="9">
    <source>
        <dbReference type="ARBA" id="ARBA00025772"/>
    </source>
</evidence>
<dbReference type="EMBL" id="FNPK01000013">
    <property type="protein sequence ID" value="SDY53081.1"/>
    <property type="molecule type" value="Genomic_DNA"/>
</dbReference>
<dbReference type="GO" id="GO:0005886">
    <property type="term" value="C:plasma membrane"/>
    <property type="evidence" value="ECO:0007669"/>
    <property type="project" value="UniProtKB-SubCell"/>
</dbReference>
<dbReference type="Pfam" id="PF07963">
    <property type="entry name" value="N_methyl"/>
    <property type="match status" value="1"/>
</dbReference>
<keyword evidence="14" id="KW-1185">Reference proteome</keyword>
<dbReference type="GO" id="GO:0015628">
    <property type="term" value="P:protein secretion by the type II secretion system"/>
    <property type="evidence" value="ECO:0007669"/>
    <property type="project" value="InterPro"/>
</dbReference>
<keyword evidence="6 11" id="KW-0812">Transmembrane</keyword>
<feature type="domain" description="General secretion pathway GspH" evidence="12">
    <location>
        <begin position="45"/>
        <end position="163"/>
    </location>
</feature>
<dbReference type="Gene3D" id="3.55.40.10">
    <property type="entry name" value="minor pseudopilin epsh domain"/>
    <property type="match status" value="1"/>
</dbReference>
<evidence type="ECO:0000313" key="14">
    <source>
        <dbReference type="Proteomes" id="UP000199035"/>
    </source>
</evidence>
<evidence type="ECO:0000256" key="10">
    <source>
        <dbReference type="ARBA" id="ARBA00030775"/>
    </source>
</evidence>
<dbReference type="NCBIfam" id="TIGR02532">
    <property type="entry name" value="IV_pilin_GFxxxE"/>
    <property type="match status" value="1"/>
</dbReference>
<keyword evidence="5" id="KW-0997">Cell inner membrane</keyword>
<comment type="similarity">
    <text evidence="9">Belongs to the GSP H family.</text>
</comment>
<dbReference type="GO" id="GO:0015627">
    <property type="term" value="C:type II protein secretion system complex"/>
    <property type="evidence" value="ECO:0007669"/>
    <property type="project" value="InterPro"/>
</dbReference>
<evidence type="ECO:0000256" key="4">
    <source>
        <dbReference type="ARBA" id="ARBA00022481"/>
    </source>
</evidence>
<evidence type="ECO:0000313" key="13">
    <source>
        <dbReference type="EMBL" id="SDY53081.1"/>
    </source>
</evidence>
<keyword evidence="8 11" id="KW-0472">Membrane</keyword>
<dbReference type="InterPro" id="IPR018247">
    <property type="entry name" value="EF_Hand_1_Ca_BS"/>
</dbReference>
<dbReference type="Pfam" id="PF12019">
    <property type="entry name" value="GspH"/>
    <property type="match status" value="1"/>
</dbReference>
<keyword evidence="7 11" id="KW-1133">Transmembrane helix</keyword>
<evidence type="ECO:0000256" key="3">
    <source>
        <dbReference type="ARBA" id="ARBA00022475"/>
    </source>
</evidence>